<feature type="region of interest" description="Disordered" evidence="1">
    <location>
        <begin position="137"/>
        <end position="169"/>
    </location>
</feature>
<name>K0TI76_THAOC</name>
<keyword evidence="3" id="KW-1185">Reference proteome</keyword>
<dbReference type="Proteomes" id="UP000266841">
    <property type="component" value="Unassembled WGS sequence"/>
</dbReference>
<proteinExistence type="predicted"/>
<feature type="region of interest" description="Disordered" evidence="1">
    <location>
        <begin position="65"/>
        <end position="89"/>
    </location>
</feature>
<gene>
    <name evidence="2" type="ORF">THAOC_00923</name>
</gene>
<evidence type="ECO:0000256" key="1">
    <source>
        <dbReference type="SAM" id="MobiDB-lite"/>
    </source>
</evidence>
<dbReference type="AlphaFoldDB" id="K0TI76"/>
<sequence length="246" mass="27265">MEVAEECIPDQNRPLITFLASDEAVDPGIAYNFGLEVERRSTLHNYTARRTPPVMKRQSIARSAKTGLEKRRFSNGDLRPAESQQGLGTGTNCAQLTQRARPGQFLLVKLAAIGEFQMFQATATPSAGIALGFDRDEDQNIPADSQPLFPRDERDEGRLPYATRGNDQTDEPIELDAMAMRLQQFCSDNNIEVDFNPNAQFINPNTGECHVSPNTGERSLGFLIQVECIARSLSFCQPELLGELTT</sequence>
<evidence type="ECO:0000313" key="3">
    <source>
        <dbReference type="Proteomes" id="UP000266841"/>
    </source>
</evidence>
<comment type="caution">
    <text evidence="2">The sequence shown here is derived from an EMBL/GenBank/DDBJ whole genome shotgun (WGS) entry which is preliminary data.</text>
</comment>
<accession>K0TI76</accession>
<reference evidence="2 3" key="1">
    <citation type="journal article" date="2012" name="Genome Biol.">
        <title>Genome and low-iron response of an oceanic diatom adapted to chronic iron limitation.</title>
        <authorList>
            <person name="Lommer M."/>
            <person name="Specht M."/>
            <person name="Roy A.S."/>
            <person name="Kraemer L."/>
            <person name="Andreson R."/>
            <person name="Gutowska M.A."/>
            <person name="Wolf J."/>
            <person name="Bergner S.V."/>
            <person name="Schilhabel M.B."/>
            <person name="Klostermeier U.C."/>
            <person name="Beiko R.G."/>
            <person name="Rosenstiel P."/>
            <person name="Hippler M."/>
            <person name="Laroche J."/>
        </authorList>
    </citation>
    <scope>NUCLEOTIDE SEQUENCE [LARGE SCALE GENOMIC DNA]</scope>
    <source>
        <strain evidence="2 3">CCMP1005</strain>
    </source>
</reference>
<evidence type="ECO:0000313" key="2">
    <source>
        <dbReference type="EMBL" id="EJK77255.1"/>
    </source>
</evidence>
<organism evidence="2 3">
    <name type="scientific">Thalassiosira oceanica</name>
    <name type="common">Marine diatom</name>
    <dbReference type="NCBI Taxonomy" id="159749"/>
    <lineage>
        <taxon>Eukaryota</taxon>
        <taxon>Sar</taxon>
        <taxon>Stramenopiles</taxon>
        <taxon>Ochrophyta</taxon>
        <taxon>Bacillariophyta</taxon>
        <taxon>Coscinodiscophyceae</taxon>
        <taxon>Thalassiosirophycidae</taxon>
        <taxon>Thalassiosirales</taxon>
        <taxon>Thalassiosiraceae</taxon>
        <taxon>Thalassiosira</taxon>
    </lineage>
</organism>
<protein>
    <submittedName>
        <fullName evidence="2">Uncharacterized protein</fullName>
    </submittedName>
</protein>
<dbReference type="EMBL" id="AGNL01001106">
    <property type="protein sequence ID" value="EJK77255.1"/>
    <property type="molecule type" value="Genomic_DNA"/>
</dbReference>